<dbReference type="EMBL" id="JYDS01000116">
    <property type="protein sequence ID" value="KRZ24688.1"/>
    <property type="molecule type" value="Genomic_DNA"/>
</dbReference>
<dbReference type="Proteomes" id="UP000054805">
    <property type="component" value="Unassembled WGS sequence"/>
</dbReference>
<evidence type="ECO:0000313" key="2">
    <source>
        <dbReference type="Proteomes" id="UP000054805"/>
    </source>
</evidence>
<gene>
    <name evidence="1" type="ORF">T4B_7300</name>
</gene>
<dbReference type="AlphaFoldDB" id="A0A0V1IPF5"/>
<reference evidence="1 2" key="1">
    <citation type="submission" date="2015-01" db="EMBL/GenBank/DDBJ databases">
        <title>Evolution of Trichinella species and genotypes.</title>
        <authorList>
            <person name="Korhonen P.K."/>
            <person name="Edoardo P."/>
            <person name="Giuseppe L.R."/>
            <person name="Gasser R.B."/>
        </authorList>
    </citation>
    <scope>NUCLEOTIDE SEQUENCE [LARGE SCALE GENOMIC DNA]</scope>
    <source>
        <strain evidence="1">ISS588</strain>
    </source>
</reference>
<keyword evidence="2" id="KW-1185">Reference proteome</keyword>
<comment type="caution">
    <text evidence="1">The sequence shown here is derived from an EMBL/GenBank/DDBJ whole genome shotgun (WGS) entry which is preliminary data.</text>
</comment>
<proteinExistence type="predicted"/>
<accession>A0A0V1IPF5</accession>
<evidence type="ECO:0000313" key="1">
    <source>
        <dbReference type="EMBL" id="KRZ24688.1"/>
    </source>
</evidence>
<organism evidence="1 2">
    <name type="scientific">Trichinella pseudospiralis</name>
    <name type="common">Parasitic roundworm</name>
    <dbReference type="NCBI Taxonomy" id="6337"/>
    <lineage>
        <taxon>Eukaryota</taxon>
        <taxon>Metazoa</taxon>
        <taxon>Ecdysozoa</taxon>
        <taxon>Nematoda</taxon>
        <taxon>Enoplea</taxon>
        <taxon>Dorylaimia</taxon>
        <taxon>Trichinellida</taxon>
        <taxon>Trichinellidae</taxon>
        <taxon>Trichinella</taxon>
    </lineage>
</organism>
<protein>
    <submittedName>
        <fullName evidence="1">Uncharacterized protein</fullName>
    </submittedName>
</protein>
<sequence>MLHPMKPAIRENLQHSPDVKAFVSITGVEFFCPHVFVEVSFGLTTQQMPFNKCQASAAFFTIMLKISTNLRLGKLMLLEEILKTRSSYCIVGQIFSLKFMVYGTLDYYVKC</sequence>
<name>A0A0V1IPF5_TRIPS</name>